<reference evidence="2" key="1">
    <citation type="submission" date="2014-07" db="EMBL/GenBank/DDBJ databases">
        <authorList>
            <person name="Urmite Genomes Urmite Genomes"/>
        </authorList>
    </citation>
    <scope>NUCLEOTIDE SEQUENCE</scope>
    <source>
        <strain evidence="2">13S34_air</strain>
    </source>
</reference>
<feature type="transmembrane region" description="Helical" evidence="1">
    <location>
        <begin position="32"/>
        <end position="56"/>
    </location>
</feature>
<organism evidence="2">
    <name type="scientific">Metalysinibacillus saudimassiliensis</name>
    <dbReference type="NCBI Taxonomy" id="1461583"/>
    <lineage>
        <taxon>Bacteria</taxon>
        <taxon>Bacillati</taxon>
        <taxon>Bacillota</taxon>
        <taxon>Bacilli</taxon>
        <taxon>Bacillales</taxon>
        <taxon>Caryophanaceae</taxon>
        <taxon>Metalysinibacillus</taxon>
    </lineage>
</organism>
<keyword evidence="1" id="KW-0472">Membrane</keyword>
<dbReference type="AlphaFoldDB" id="A0A078M7A5"/>
<dbReference type="PATRIC" id="fig|1461583.4.peg.633"/>
<name>A0A078M7A5_9BACL</name>
<evidence type="ECO:0000313" key="2">
    <source>
        <dbReference type="EMBL" id="CEA00581.1"/>
    </source>
</evidence>
<dbReference type="HOGENOM" id="CLU_2633859_0_0_9"/>
<keyword evidence="1" id="KW-1133">Transmembrane helix</keyword>
<keyword evidence="1" id="KW-0812">Transmembrane</keyword>
<accession>A0A078M7A5</accession>
<proteinExistence type="predicted"/>
<sequence length="77" mass="8741">MELIVLLVLAIIAYLVLKLVFGALSSLRFVLLALLIFLLWYFNLLGDMVAVFQALFDNIKAFFSGRDATSFKIDSFF</sequence>
<evidence type="ECO:0000256" key="1">
    <source>
        <dbReference type="SAM" id="Phobius"/>
    </source>
</evidence>
<dbReference type="EMBL" id="LN483073">
    <property type="protein sequence ID" value="CEA00581.1"/>
    <property type="molecule type" value="Genomic_DNA"/>
</dbReference>
<gene>
    <name evidence="2" type="ORF">BN1050_00659</name>
</gene>
<protein>
    <submittedName>
        <fullName evidence="2">Uncharacterized protein</fullName>
    </submittedName>
</protein>